<reference evidence="1" key="1">
    <citation type="submission" date="2021-02" db="EMBL/GenBank/DDBJ databases">
        <authorList>
            <person name="Nowell W R."/>
        </authorList>
    </citation>
    <scope>NUCLEOTIDE SEQUENCE</scope>
</reference>
<dbReference type="Gene3D" id="3.10.129.10">
    <property type="entry name" value="Hotdog Thioesterase"/>
    <property type="match status" value="1"/>
</dbReference>
<protein>
    <submittedName>
        <fullName evidence="1">Uncharacterized protein</fullName>
    </submittedName>
</protein>
<name>A0A822CRV3_9BILA</name>
<dbReference type="EMBL" id="CAJOBR010051448">
    <property type="protein sequence ID" value="CAF5051864.1"/>
    <property type="molecule type" value="Genomic_DNA"/>
</dbReference>
<evidence type="ECO:0000313" key="1">
    <source>
        <dbReference type="EMBL" id="CAF5051864.1"/>
    </source>
</evidence>
<proteinExistence type="predicted"/>
<accession>A0A822CRV3</accession>
<dbReference type="AlphaFoldDB" id="A0A822CRV3"/>
<gene>
    <name evidence="1" type="ORF">QYT958_LOCUS42106</name>
</gene>
<organism evidence="1 2">
    <name type="scientific">Rotaria socialis</name>
    <dbReference type="NCBI Taxonomy" id="392032"/>
    <lineage>
        <taxon>Eukaryota</taxon>
        <taxon>Metazoa</taxon>
        <taxon>Spiralia</taxon>
        <taxon>Gnathifera</taxon>
        <taxon>Rotifera</taxon>
        <taxon>Eurotatoria</taxon>
        <taxon>Bdelloidea</taxon>
        <taxon>Philodinida</taxon>
        <taxon>Philodinidae</taxon>
        <taxon>Rotaria</taxon>
    </lineage>
</organism>
<dbReference type="Proteomes" id="UP000663848">
    <property type="component" value="Unassembled WGS sequence"/>
</dbReference>
<comment type="caution">
    <text evidence="1">The sequence shown here is derived from an EMBL/GenBank/DDBJ whole genome shotgun (WGS) entry which is preliminary data.</text>
</comment>
<sequence>MLLDSYTTNIFYFIFKTKDNKKPLQNVVPKTYAEAMMYLDGKRHLN</sequence>
<evidence type="ECO:0000313" key="2">
    <source>
        <dbReference type="Proteomes" id="UP000663848"/>
    </source>
</evidence>